<keyword evidence="3" id="KW-1185">Reference proteome</keyword>
<evidence type="ECO:0000313" key="3">
    <source>
        <dbReference type="Proteomes" id="UP000760480"/>
    </source>
</evidence>
<accession>A0ABX1TNI7</accession>
<evidence type="ECO:0000313" key="2">
    <source>
        <dbReference type="EMBL" id="NMQ19470.1"/>
    </source>
</evidence>
<protein>
    <submittedName>
        <fullName evidence="2">Peptidase</fullName>
    </submittedName>
</protein>
<gene>
    <name evidence="2" type="ORF">E4P82_09825</name>
</gene>
<reference evidence="2 3" key="1">
    <citation type="submission" date="2019-03" db="EMBL/GenBank/DDBJ databases">
        <title>Metabolic reconstructions from genomes of highly enriched 'Candidatus Accumulibacter' and 'Candidatus Competibacter' bioreactor populations.</title>
        <authorList>
            <person name="Annavajhala M.K."/>
            <person name="Welles L."/>
            <person name="Abbas B."/>
            <person name="Sorokin D."/>
            <person name="Park H."/>
            <person name="Van Loosdrecht M."/>
            <person name="Chandran K."/>
        </authorList>
    </citation>
    <scope>NUCLEOTIDE SEQUENCE [LARGE SCALE GENOMIC DNA]</scope>
    <source>
        <strain evidence="2 3">SBR_G</strain>
    </source>
</reference>
<evidence type="ECO:0000259" key="1">
    <source>
        <dbReference type="Pfam" id="PF03413"/>
    </source>
</evidence>
<feature type="domain" description="PepSY" evidence="1">
    <location>
        <begin position="19"/>
        <end position="73"/>
    </location>
</feature>
<comment type="caution">
    <text evidence="2">The sequence shown here is derived from an EMBL/GenBank/DDBJ whole genome shotgun (WGS) entry which is preliminary data.</text>
</comment>
<proteinExistence type="predicted"/>
<dbReference type="Gene3D" id="3.10.450.40">
    <property type="match status" value="1"/>
</dbReference>
<dbReference type="InterPro" id="IPR025711">
    <property type="entry name" value="PepSY"/>
</dbReference>
<dbReference type="EMBL" id="SPMZ01000026">
    <property type="protein sequence ID" value="NMQ19470.1"/>
    <property type="molecule type" value="Genomic_DNA"/>
</dbReference>
<dbReference type="Proteomes" id="UP000760480">
    <property type="component" value="Unassembled WGS sequence"/>
</dbReference>
<sequence length="84" mass="9597">MAGHDHDEIRRLRGTGQILSLETIIANHRTRHPGGQLLEAGLESEHGRYVYDLKFLGDDGVVREFEYDARTGALWHSEHEDSKE</sequence>
<dbReference type="Pfam" id="PF03413">
    <property type="entry name" value="PepSY"/>
    <property type="match status" value="1"/>
</dbReference>
<organism evidence="2 3">
    <name type="scientific">Candidatus Competibacter phosphatis</name>
    <dbReference type="NCBI Taxonomy" id="221280"/>
    <lineage>
        <taxon>Bacteria</taxon>
        <taxon>Pseudomonadati</taxon>
        <taxon>Pseudomonadota</taxon>
        <taxon>Gammaproteobacteria</taxon>
        <taxon>Candidatus Competibacteraceae</taxon>
        <taxon>Candidatus Competibacter</taxon>
    </lineage>
</organism>
<name>A0ABX1TNI7_9GAMM</name>